<dbReference type="Proteomes" id="UP001234989">
    <property type="component" value="Chromosome 4"/>
</dbReference>
<dbReference type="SUPFAM" id="SSF56672">
    <property type="entry name" value="DNA/RNA polymerases"/>
    <property type="match status" value="1"/>
</dbReference>
<protein>
    <recommendedName>
        <fullName evidence="1">Reverse transcriptase domain-containing protein</fullName>
    </recommendedName>
</protein>
<dbReference type="PANTHER" id="PTHR46890">
    <property type="entry name" value="NON-LTR RETROLELEMENT REVERSE TRANSCRIPTASE-LIKE PROTEIN-RELATED"/>
    <property type="match status" value="1"/>
</dbReference>
<evidence type="ECO:0000259" key="1">
    <source>
        <dbReference type="PROSITE" id="PS50878"/>
    </source>
</evidence>
<dbReference type="AlphaFoldDB" id="A0AAF0QKN3"/>
<dbReference type="InterPro" id="IPR052343">
    <property type="entry name" value="Retrotransposon-Effector_Assoc"/>
</dbReference>
<evidence type="ECO:0000313" key="2">
    <source>
        <dbReference type="EMBL" id="WMV25589.1"/>
    </source>
</evidence>
<dbReference type="Pfam" id="PF00078">
    <property type="entry name" value="RVT_1"/>
    <property type="match status" value="1"/>
</dbReference>
<organism evidence="2 3">
    <name type="scientific">Solanum verrucosum</name>
    <dbReference type="NCBI Taxonomy" id="315347"/>
    <lineage>
        <taxon>Eukaryota</taxon>
        <taxon>Viridiplantae</taxon>
        <taxon>Streptophyta</taxon>
        <taxon>Embryophyta</taxon>
        <taxon>Tracheophyta</taxon>
        <taxon>Spermatophyta</taxon>
        <taxon>Magnoliopsida</taxon>
        <taxon>eudicotyledons</taxon>
        <taxon>Gunneridae</taxon>
        <taxon>Pentapetalae</taxon>
        <taxon>asterids</taxon>
        <taxon>lamiids</taxon>
        <taxon>Solanales</taxon>
        <taxon>Solanaceae</taxon>
        <taxon>Solanoideae</taxon>
        <taxon>Solaneae</taxon>
        <taxon>Solanum</taxon>
    </lineage>
</organism>
<dbReference type="CDD" id="cd01650">
    <property type="entry name" value="RT_nLTR_like"/>
    <property type="match status" value="1"/>
</dbReference>
<proteinExistence type="predicted"/>
<evidence type="ECO:0000313" key="3">
    <source>
        <dbReference type="Proteomes" id="UP001234989"/>
    </source>
</evidence>
<reference evidence="2" key="1">
    <citation type="submission" date="2023-08" db="EMBL/GenBank/DDBJ databases">
        <title>A de novo genome assembly of Solanum verrucosum Schlechtendal, a Mexican diploid species geographically isolated from the other diploid A-genome species in potato relatives.</title>
        <authorList>
            <person name="Hosaka K."/>
        </authorList>
    </citation>
    <scope>NUCLEOTIDE SEQUENCE</scope>
    <source>
        <tissue evidence="2">Young leaves</tissue>
    </source>
</reference>
<dbReference type="EMBL" id="CP133615">
    <property type="protein sequence ID" value="WMV25589.1"/>
    <property type="molecule type" value="Genomic_DNA"/>
</dbReference>
<dbReference type="InterPro" id="IPR000477">
    <property type="entry name" value="RT_dom"/>
</dbReference>
<keyword evidence="3" id="KW-1185">Reference proteome</keyword>
<name>A0AAF0QKN3_SOLVR</name>
<dbReference type="PROSITE" id="PS50878">
    <property type="entry name" value="RT_POL"/>
    <property type="match status" value="1"/>
</dbReference>
<dbReference type="PANTHER" id="PTHR46890:SF50">
    <property type="entry name" value="RNA-DIRECTED DNA POLYMERASE, EUKARYOTA, REVERSE TRANSCRIPTASE ZINC-BINDING DOMAIN PROTEIN-RELATED"/>
    <property type="match status" value="1"/>
</dbReference>
<dbReference type="InterPro" id="IPR043502">
    <property type="entry name" value="DNA/RNA_pol_sf"/>
</dbReference>
<gene>
    <name evidence="2" type="ORF">MTR67_018974</name>
</gene>
<feature type="domain" description="Reverse transcriptase" evidence="1">
    <location>
        <begin position="32"/>
        <end position="272"/>
    </location>
</feature>
<sequence length="272" mass="31264">MGGVWSSGNRANESRLGLIKKPEELCFSISTPRINKEIFEKSFNATFIALIPKKKRAKELRDFKPISMIGSIYKLFSKVLTDRLKKVMAKLIVSQQMAFIKGRQIMDAVLVANEVVDSRIKQNKPGILCKLDIEKAYDHVNWRFLLDILKRMGFGVKWINWIRHCISTVSFSVLINGSPVGFFKAERGLRQGDPLSPFLFILAMEGLNNTVKKAKHIGWINGFEMERRDNSSMDITHLQYADDTLTFCDANVDQLKYLRVILVVFECVWYAY</sequence>
<accession>A0AAF0QKN3</accession>